<dbReference type="GeneID" id="100579129"/>
<evidence type="ECO:0000256" key="9">
    <source>
        <dbReference type="ARBA" id="ARBA00022840"/>
    </source>
</evidence>
<dbReference type="GO" id="GO:0004714">
    <property type="term" value="F:transmembrane receptor protein tyrosine kinase activity"/>
    <property type="evidence" value="ECO:0007669"/>
    <property type="project" value="UniProtKB-EC"/>
</dbReference>
<evidence type="ECO:0000256" key="3">
    <source>
        <dbReference type="ARBA" id="ARBA00022614"/>
    </source>
</evidence>
<reference evidence="18" key="2">
    <citation type="submission" date="2025-05" db="UniProtKB">
        <authorList>
            <consortium name="RefSeq"/>
        </authorList>
    </citation>
    <scope>IDENTIFICATION</scope>
</reference>
<keyword evidence="4" id="KW-0808">Transferase</keyword>
<dbReference type="EMBL" id="FJ969839">
    <property type="protein sequence ID" value="ADB97918.1"/>
    <property type="molecule type" value="mRNA"/>
</dbReference>
<dbReference type="PROSITE" id="PS00109">
    <property type="entry name" value="PROTEIN_KINASE_TYR"/>
    <property type="match status" value="1"/>
</dbReference>
<evidence type="ECO:0000313" key="16">
    <source>
        <dbReference type="EMBL" id="ADB97918.1"/>
    </source>
</evidence>
<evidence type="ECO:0000256" key="10">
    <source>
        <dbReference type="ARBA" id="ARBA00023137"/>
    </source>
</evidence>
<name>F2Q7T6_APLCA</name>
<dbReference type="SMART" id="SM00369">
    <property type="entry name" value="LRR_TYP"/>
    <property type="match status" value="8"/>
</dbReference>
<dbReference type="SUPFAM" id="SSF57184">
    <property type="entry name" value="Growth factor receptor domain"/>
    <property type="match status" value="1"/>
</dbReference>
<proteinExistence type="evidence at transcript level"/>
<dbReference type="InterPro" id="IPR001245">
    <property type="entry name" value="Ser-Thr/Tyr_kinase_cat_dom"/>
</dbReference>
<feature type="compositionally biased region" description="Basic and acidic residues" evidence="13">
    <location>
        <begin position="1341"/>
        <end position="1351"/>
    </location>
</feature>
<dbReference type="OrthoDB" id="5984265at2759"/>
<dbReference type="InterPro" id="IPR017441">
    <property type="entry name" value="Protein_kinase_ATP_BS"/>
</dbReference>
<dbReference type="Gene3D" id="1.10.510.10">
    <property type="entry name" value="Transferase(Phosphotransferase) domain 1"/>
    <property type="match status" value="1"/>
</dbReference>
<dbReference type="Gene3D" id="3.80.10.10">
    <property type="entry name" value="Ribonuclease Inhibitor"/>
    <property type="match status" value="2"/>
</dbReference>
<evidence type="ECO:0000256" key="8">
    <source>
        <dbReference type="ARBA" id="ARBA00022777"/>
    </source>
</evidence>
<keyword evidence="3" id="KW-0433">Leucine-rich repeat</keyword>
<gene>
    <name evidence="16 18" type="primary">LRRTK</name>
</gene>
<dbReference type="GO" id="GO:0007169">
    <property type="term" value="P:cell surface receptor protein tyrosine kinase signaling pathway"/>
    <property type="evidence" value="ECO:0007669"/>
    <property type="project" value="TreeGrafter"/>
</dbReference>
<evidence type="ECO:0000256" key="7">
    <source>
        <dbReference type="ARBA" id="ARBA00022741"/>
    </source>
</evidence>
<reference evidence="16" key="1">
    <citation type="submission" date="2009-04" db="EMBL/GenBank/DDBJ databases">
        <title>Neurotrophin ligand - TRK receptor signaling regulates neuronal growth and long-term synaptic plasticity in Aplysia.</title>
        <authorList>
            <person name="Kassabov S.R."/>
            <person name="Choi Y.-B."/>
            <person name="Karl K.A."/>
            <person name="Fiumara F."/>
            <person name="Vishwasrao H.D."/>
            <person name="Bailey C.H."/>
            <person name="Kandel E.R."/>
        </authorList>
    </citation>
    <scope>NUCLEOTIDE SEQUENCE</scope>
    <source>
        <tissue evidence="16">CNS</tissue>
    </source>
</reference>
<sequence length="1394" mass="156245">MNAIRIYSIYACAVVSSLSRCTTFQLPTQLPSPGKAPVLSLPKDTGTVQDSHDVYMYNETPSSEHQSWQLQLNPLDESRPTSETHVIMVSKDSKVSVAATKFPTPQFPTFLTETIKEGSSRNVKQIRKKTRPCTFNCCVFCLPHPSLKVKTTRRERSAGPRQWAMFVKSSLDTGEPTQASVGHPSIRDLDNRRRRVRGTTIDFNFRPSLPKDLDSPFFRVSEKRKTFQTKGENHSTHFGNEVSAQNTYKDTTDAEVDKSVKSLSQRRYESHIAELKPRVHTHNGRSSQQLTESQAARLANVKDWAALLRMSARFHHRSRRRIPRSKLIMPSQSFNVPSHGPGPSASPEYHQNKAPSPEKTIPTRNDAEDVSAITEESDLDTGESVTGSTVSVVDVTNQMCTADYNRYWHKLKSINCVGQQFSSLKPWEKIFVPDVDTLRLNQANFTRFLSALVSSSTPTRVAHLYIENSNVVDLRDVFRAFDSHVIITLKLRRNQITTVSDDVFARASKIESLDLSDNSIATVGDKAFQASLALKYLYLQSNRLTELRANMFPVKNRLQELHLDNNTISKIGRHVFDSLPDLMTLTLSHNPLANLISHPVSIFRQCAQLRTLLLKGCDINNFNQASFAGLTSLRHLDLSHNRLQSIPHGVFIGLHNLTSLDLAANKFTEIRSDWRFPRSLTILSVYNNSIGSVADKAFDGLNLHNVFLGSNRLTTLPAAVQFYLMTRSNVSLAGNPWHCDCNLVYLIQRLQNSPTGHQHVRCSSPAPSRMIDVAVSEIKCPPSKDCHGPGCAECSWGLQRRVGGTCVCMEGTYKGQGLGAKGCHACPPLSYKPLPGNGACRPCSHGSLSLVSGPAPMCVCAAGYFTNQHGDCQKCPRGTFKNYMGLGSCSPCDNRSMEVPHCAALQPLGFNESIGKEQSSNSWPIAVGTLASLTICVTIAILFARQYRAKRRSMSCRRTNNTLSKTNALYMSTKDTQHSSSSSKTSSDFRCSGRHHLCIKEIGNMIGRGAFGQVYDAYAYLKPMDREPTKVAIKRLKETATEEERKNLKEELEQMLNVGPHPNIIGLFGSAVCEGQLCIVMEYAELGDLLSYLKHQCTFPLQYVRVGSDGLVVEQSAPRVEDNASLMVFAWQIAKGMGHLEMHRFIHRDLAARNCLLTMGPIAKVSDFGLSKDAYELGHYKRVQKDRVPFKWLSPEALLWGQYSSKSDVWAFGILLWELYTFGGTPYPQVTTEQLRDLHENGYRLSKPPACPEQLYRIMRTCWREDPRQRPSFRQLEVTLDLLIQKTKKKEYLDLQPLGYSNPLPLKEEDLDDKKTSFEFVYKNRQSVDQPKRHQTQKTESAGERETEKSEDILICSESIPILTENQEITAESDISFDSTVTSGFKSMSSAQTM</sequence>
<feature type="domain" description="Protein kinase" evidence="15">
    <location>
        <begin position="1000"/>
        <end position="1293"/>
    </location>
</feature>
<keyword evidence="6" id="KW-0677">Repeat</keyword>
<accession>F2Q7T6</accession>
<evidence type="ECO:0000313" key="17">
    <source>
        <dbReference type="Proteomes" id="UP000694888"/>
    </source>
</evidence>
<dbReference type="InterPro" id="IPR008266">
    <property type="entry name" value="Tyr_kinase_AS"/>
</dbReference>
<evidence type="ECO:0000256" key="11">
    <source>
        <dbReference type="ARBA" id="ARBA00051243"/>
    </source>
</evidence>
<evidence type="ECO:0000256" key="12">
    <source>
        <dbReference type="PROSITE-ProRule" id="PRU10141"/>
    </source>
</evidence>
<comment type="subcellular location">
    <subcellularLocation>
        <location evidence="1">Membrane</location>
        <topology evidence="1">Single-pass type I membrane protein</topology>
    </subcellularLocation>
</comment>
<keyword evidence="17" id="KW-1185">Reference proteome</keyword>
<dbReference type="InterPro" id="IPR032675">
    <property type="entry name" value="LRR_dom_sf"/>
</dbReference>
<dbReference type="PROSITE" id="PS00107">
    <property type="entry name" value="PROTEIN_KINASE_ATP"/>
    <property type="match status" value="1"/>
</dbReference>
<dbReference type="RefSeq" id="NP_001232922.1">
    <property type="nucleotide sequence ID" value="NM_001245993.1"/>
</dbReference>
<keyword evidence="5" id="KW-0732">Signal</keyword>
<dbReference type="CTD" id="100579129"/>
<dbReference type="GO" id="GO:0005886">
    <property type="term" value="C:plasma membrane"/>
    <property type="evidence" value="ECO:0007669"/>
    <property type="project" value="TreeGrafter"/>
</dbReference>
<dbReference type="InterPro" id="IPR001611">
    <property type="entry name" value="Leu-rich_rpt"/>
</dbReference>
<protein>
    <submittedName>
        <fullName evidence="16 18">Leucine-rich repeat receptor tyrosine kinase</fullName>
    </submittedName>
</protein>
<evidence type="ECO:0000313" key="18">
    <source>
        <dbReference type="RefSeq" id="NP_001232922.1"/>
    </source>
</evidence>
<evidence type="ECO:0000256" key="4">
    <source>
        <dbReference type="ARBA" id="ARBA00022679"/>
    </source>
</evidence>
<dbReference type="InterPro" id="IPR009030">
    <property type="entry name" value="Growth_fac_rcpt_cys_sf"/>
</dbReference>
<dbReference type="FunFam" id="1.10.510.10:FF:000554">
    <property type="entry name" value="Predicted protein"/>
    <property type="match status" value="1"/>
</dbReference>
<comment type="catalytic activity">
    <reaction evidence="11">
        <text>L-tyrosyl-[protein] + ATP = O-phospho-L-tyrosyl-[protein] + ADP + H(+)</text>
        <dbReference type="Rhea" id="RHEA:10596"/>
        <dbReference type="Rhea" id="RHEA-COMP:10136"/>
        <dbReference type="Rhea" id="RHEA-COMP:20101"/>
        <dbReference type="ChEBI" id="CHEBI:15378"/>
        <dbReference type="ChEBI" id="CHEBI:30616"/>
        <dbReference type="ChEBI" id="CHEBI:46858"/>
        <dbReference type="ChEBI" id="CHEBI:61978"/>
        <dbReference type="ChEBI" id="CHEBI:456216"/>
        <dbReference type="EC" id="2.7.10.1"/>
    </reaction>
</comment>
<evidence type="ECO:0000256" key="6">
    <source>
        <dbReference type="ARBA" id="ARBA00022737"/>
    </source>
</evidence>
<keyword evidence="7 12" id="KW-0547">Nucleotide-binding</keyword>
<dbReference type="InterPro" id="IPR050122">
    <property type="entry name" value="RTK"/>
</dbReference>
<feature type="transmembrane region" description="Helical" evidence="14">
    <location>
        <begin position="923"/>
        <end position="944"/>
    </location>
</feature>
<keyword evidence="2" id="KW-0597">Phosphoprotein</keyword>
<dbReference type="SMART" id="SM00219">
    <property type="entry name" value="TyrKc"/>
    <property type="match status" value="1"/>
</dbReference>
<dbReference type="Pfam" id="PF13855">
    <property type="entry name" value="LRR_8"/>
    <property type="match status" value="2"/>
</dbReference>
<dbReference type="SMART" id="SM01411">
    <property type="entry name" value="Ephrin_rec_like"/>
    <property type="match status" value="2"/>
</dbReference>
<feature type="region of interest" description="Disordered" evidence="13">
    <location>
        <begin position="319"/>
        <end position="365"/>
    </location>
</feature>
<dbReference type="Gene3D" id="2.10.50.10">
    <property type="entry name" value="Tumor Necrosis Factor Receptor, subunit A, domain 2"/>
    <property type="match status" value="1"/>
</dbReference>
<keyword evidence="10" id="KW-0829">Tyrosine-protein kinase</keyword>
<dbReference type="PRINTS" id="PR00109">
    <property type="entry name" value="TYRKINASE"/>
</dbReference>
<keyword evidence="8 16" id="KW-0418">Kinase</keyword>
<dbReference type="CDD" id="cd00192">
    <property type="entry name" value="PTKc"/>
    <property type="match status" value="1"/>
</dbReference>
<feature type="binding site" evidence="12">
    <location>
        <position position="1034"/>
    </location>
    <ligand>
        <name>ATP</name>
        <dbReference type="ChEBI" id="CHEBI:30616"/>
    </ligand>
</feature>
<dbReference type="Proteomes" id="UP000694888">
    <property type="component" value="Unplaced"/>
</dbReference>
<dbReference type="SUPFAM" id="SSF52058">
    <property type="entry name" value="L domain-like"/>
    <property type="match status" value="1"/>
</dbReference>
<dbReference type="PROSITE" id="PS51450">
    <property type="entry name" value="LRR"/>
    <property type="match status" value="1"/>
</dbReference>
<keyword evidence="16 18" id="KW-0675">Receptor</keyword>
<dbReference type="GO" id="GO:0043235">
    <property type="term" value="C:receptor complex"/>
    <property type="evidence" value="ECO:0007669"/>
    <property type="project" value="TreeGrafter"/>
</dbReference>
<dbReference type="SMART" id="SM00082">
    <property type="entry name" value="LRRCT"/>
    <property type="match status" value="1"/>
</dbReference>
<dbReference type="InterPro" id="IPR020635">
    <property type="entry name" value="Tyr_kinase_cat_dom"/>
</dbReference>
<keyword evidence="9 12" id="KW-0067">ATP-binding</keyword>
<evidence type="ECO:0000256" key="1">
    <source>
        <dbReference type="ARBA" id="ARBA00004479"/>
    </source>
</evidence>
<dbReference type="SUPFAM" id="SSF56112">
    <property type="entry name" value="Protein kinase-like (PK-like)"/>
    <property type="match status" value="1"/>
</dbReference>
<keyword evidence="14" id="KW-0812">Transmembrane</keyword>
<dbReference type="PANTHER" id="PTHR24416:SF622">
    <property type="entry name" value="PROTEIN KINASE DOMAIN-CONTAINING PROTEIN"/>
    <property type="match status" value="1"/>
</dbReference>
<keyword evidence="14" id="KW-1133">Transmembrane helix</keyword>
<feature type="region of interest" description="Disordered" evidence="13">
    <location>
        <begin position="1324"/>
        <end position="1351"/>
    </location>
</feature>
<dbReference type="InterPro" id="IPR003591">
    <property type="entry name" value="Leu-rich_rpt_typical-subtyp"/>
</dbReference>
<evidence type="ECO:0000256" key="5">
    <source>
        <dbReference type="ARBA" id="ARBA00022729"/>
    </source>
</evidence>
<keyword evidence="14" id="KW-0472">Membrane</keyword>
<dbReference type="PANTHER" id="PTHR24416">
    <property type="entry name" value="TYROSINE-PROTEIN KINASE RECEPTOR"/>
    <property type="match status" value="1"/>
</dbReference>
<dbReference type="PROSITE" id="PS50011">
    <property type="entry name" value="PROTEIN_KINASE_DOM"/>
    <property type="match status" value="1"/>
</dbReference>
<dbReference type="InterPro" id="IPR000483">
    <property type="entry name" value="Cys-rich_flank_reg_C"/>
</dbReference>
<dbReference type="GO" id="GO:0005524">
    <property type="term" value="F:ATP binding"/>
    <property type="evidence" value="ECO:0007669"/>
    <property type="project" value="UniProtKB-UniRule"/>
</dbReference>
<dbReference type="InterPro" id="IPR000719">
    <property type="entry name" value="Prot_kinase_dom"/>
</dbReference>
<dbReference type="Gene3D" id="3.30.200.20">
    <property type="entry name" value="Phosphorylase Kinase, domain 1"/>
    <property type="match status" value="1"/>
</dbReference>
<evidence type="ECO:0000256" key="2">
    <source>
        <dbReference type="ARBA" id="ARBA00022553"/>
    </source>
</evidence>
<evidence type="ECO:0000256" key="14">
    <source>
        <dbReference type="SAM" id="Phobius"/>
    </source>
</evidence>
<dbReference type="Pfam" id="PF07714">
    <property type="entry name" value="PK_Tyr_Ser-Thr"/>
    <property type="match status" value="1"/>
</dbReference>
<evidence type="ECO:0000256" key="13">
    <source>
        <dbReference type="SAM" id="MobiDB-lite"/>
    </source>
</evidence>
<dbReference type="FunFam" id="3.80.10.10:FF:001164">
    <property type="entry name" value="GH01279p"/>
    <property type="match status" value="1"/>
</dbReference>
<organism evidence="16">
    <name type="scientific">Aplysia californica</name>
    <name type="common">California sea hare</name>
    <dbReference type="NCBI Taxonomy" id="6500"/>
    <lineage>
        <taxon>Eukaryota</taxon>
        <taxon>Metazoa</taxon>
        <taxon>Spiralia</taxon>
        <taxon>Lophotrochozoa</taxon>
        <taxon>Mollusca</taxon>
        <taxon>Gastropoda</taxon>
        <taxon>Heterobranchia</taxon>
        <taxon>Euthyneura</taxon>
        <taxon>Tectipleura</taxon>
        <taxon>Aplysiida</taxon>
        <taxon>Aplysioidea</taxon>
        <taxon>Aplysiidae</taxon>
        <taxon>Aplysia</taxon>
    </lineage>
</organism>
<dbReference type="InterPro" id="IPR011009">
    <property type="entry name" value="Kinase-like_dom_sf"/>
</dbReference>
<evidence type="ECO:0000259" key="15">
    <source>
        <dbReference type="PROSITE" id="PS50011"/>
    </source>
</evidence>